<dbReference type="PANTHER" id="PTHR24232:SF53">
    <property type="entry name" value="G-PROTEIN COUPLED RECEPTORS FAMILY 1 PROFILE DOMAIN-CONTAINING PROTEIN"/>
    <property type="match status" value="1"/>
</dbReference>
<keyword evidence="3 11" id="KW-1133">Transmembrane helix</keyword>
<keyword evidence="4 9" id="KW-0297">G-protein coupled receptor</keyword>
<gene>
    <name evidence="13" type="primary">Lpar5</name>
</gene>
<feature type="transmembrane region" description="Helical" evidence="11">
    <location>
        <begin position="23"/>
        <end position="47"/>
    </location>
</feature>
<dbReference type="PROSITE" id="PS50262">
    <property type="entry name" value="G_PROTEIN_RECEP_F1_2"/>
    <property type="match status" value="1"/>
</dbReference>
<evidence type="ECO:0000256" key="7">
    <source>
        <dbReference type="ARBA" id="ARBA00023180"/>
    </source>
</evidence>
<evidence type="ECO:0000313" key="13">
    <source>
        <dbReference type="EMBL" id="BCU05321.1"/>
    </source>
</evidence>
<proteinExistence type="evidence at transcript level"/>
<comment type="similarity">
    <text evidence="9">Belongs to the G-protein coupled receptor 1 family.</text>
</comment>
<dbReference type="PRINTS" id="PR00237">
    <property type="entry name" value="GPCRRHODOPSN"/>
</dbReference>
<feature type="transmembrane region" description="Helical" evidence="11">
    <location>
        <begin position="59"/>
        <end position="79"/>
    </location>
</feature>
<dbReference type="InterPro" id="IPR000276">
    <property type="entry name" value="GPCR_Rhodpsn"/>
</dbReference>
<feature type="transmembrane region" description="Helical" evidence="11">
    <location>
        <begin position="196"/>
        <end position="224"/>
    </location>
</feature>
<dbReference type="GO" id="GO:0004930">
    <property type="term" value="F:G protein-coupled receptor activity"/>
    <property type="evidence" value="ECO:0007669"/>
    <property type="project" value="UniProtKB-KW"/>
</dbReference>
<dbReference type="Gene3D" id="1.20.1070.10">
    <property type="entry name" value="Rhodopsin 7-helix transmembrane proteins"/>
    <property type="match status" value="1"/>
</dbReference>
<organism evidence="13">
    <name type="scientific">Lethenteron camtschaticum</name>
    <name type="common">Japanese lamprey</name>
    <name type="synonym">Lampetra japonica</name>
    <dbReference type="NCBI Taxonomy" id="980415"/>
    <lineage>
        <taxon>Eukaryota</taxon>
        <taxon>Metazoa</taxon>
        <taxon>Chordata</taxon>
        <taxon>Craniata</taxon>
        <taxon>Vertebrata</taxon>
        <taxon>Cyclostomata</taxon>
        <taxon>Hyperoartia</taxon>
        <taxon>Petromyzontiformes</taxon>
        <taxon>Petromyzontidae</taxon>
        <taxon>Lethenteron</taxon>
    </lineage>
</organism>
<evidence type="ECO:0000259" key="12">
    <source>
        <dbReference type="PROSITE" id="PS50262"/>
    </source>
</evidence>
<evidence type="ECO:0000256" key="6">
    <source>
        <dbReference type="ARBA" id="ARBA00023170"/>
    </source>
</evidence>
<dbReference type="GO" id="GO:0007200">
    <property type="term" value="P:phospholipase C-activating G protein-coupled receptor signaling pathway"/>
    <property type="evidence" value="ECO:0007669"/>
    <property type="project" value="TreeGrafter"/>
</dbReference>
<feature type="region of interest" description="Disordered" evidence="10">
    <location>
        <begin position="245"/>
        <end position="274"/>
    </location>
</feature>
<dbReference type="AlphaFoldDB" id="A0A811BSW0"/>
<reference evidence="13" key="1">
    <citation type="submission" date="2021-04" db="EMBL/GenBank/DDBJ databases">
        <title>Functional lysophosphatidic acid receptors expressed in the Japanese lamprey.</title>
        <authorList>
            <person name="Fukushima N."/>
        </authorList>
    </citation>
    <scope>NUCLEOTIDE SEQUENCE</scope>
</reference>
<evidence type="ECO:0000256" key="5">
    <source>
        <dbReference type="ARBA" id="ARBA00023136"/>
    </source>
</evidence>
<feature type="transmembrane region" description="Helical" evidence="11">
    <location>
        <begin position="137"/>
        <end position="158"/>
    </location>
</feature>
<accession>A0A811BSW0</accession>
<protein>
    <submittedName>
        <fullName evidence="13">Lysophosphatidic acid receptor 5</fullName>
    </submittedName>
</protein>
<dbReference type="EMBL" id="LC625869">
    <property type="protein sequence ID" value="BCU05321.1"/>
    <property type="molecule type" value="mRNA"/>
</dbReference>
<evidence type="ECO:0000256" key="9">
    <source>
        <dbReference type="RuleBase" id="RU000688"/>
    </source>
</evidence>
<keyword evidence="7" id="KW-0325">Glycoprotein</keyword>
<evidence type="ECO:0000256" key="4">
    <source>
        <dbReference type="ARBA" id="ARBA00023040"/>
    </source>
</evidence>
<dbReference type="CDD" id="cd14982">
    <property type="entry name" value="7tmA_purinoceptor-like"/>
    <property type="match status" value="1"/>
</dbReference>
<keyword evidence="2 9" id="KW-0812">Transmembrane</keyword>
<dbReference type="GO" id="GO:0005886">
    <property type="term" value="C:plasma membrane"/>
    <property type="evidence" value="ECO:0007669"/>
    <property type="project" value="TreeGrafter"/>
</dbReference>
<name>A0A811BSW0_LETCA</name>
<dbReference type="InterPro" id="IPR017452">
    <property type="entry name" value="GPCR_Rhodpsn_7TM"/>
</dbReference>
<evidence type="ECO:0000256" key="1">
    <source>
        <dbReference type="ARBA" id="ARBA00004141"/>
    </source>
</evidence>
<feature type="transmembrane region" description="Helical" evidence="11">
    <location>
        <begin position="99"/>
        <end position="117"/>
    </location>
</feature>
<evidence type="ECO:0000256" key="8">
    <source>
        <dbReference type="ARBA" id="ARBA00023224"/>
    </source>
</evidence>
<feature type="compositionally biased region" description="Acidic residues" evidence="10">
    <location>
        <begin position="264"/>
        <end position="274"/>
    </location>
</feature>
<dbReference type="PRINTS" id="PR01157">
    <property type="entry name" value="P2YPURNOCPTR"/>
</dbReference>
<dbReference type="SUPFAM" id="SSF81321">
    <property type="entry name" value="Family A G protein-coupled receptor-like"/>
    <property type="match status" value="1"/>
</dbReference>
<evidence type="ECO:0000256" key="3">
    <source>
        <dbReference type="ARBA" id="ARBA00022989"/>
    </source>
</evidence>
<dbReference type="PROSITE" id="PS00237">
    <property type="entry name" value="G_PROTEIN_RECEP_F1_1"/>
    <property type="match status" value="1"/>
</dbReference>
<sequence length="403" mass="44239">MASSGNLNSSSGASAHPAFQDTLYVVIYSLLFPVGLAANALALWVFCRRLRPLKNGATVYMTCLATTDLLFVLSLPFRISYHAHRHWKFGEALCKLTSALFYANLYASVLFLTCICADRYLAIAHPLRFPGVRTPYVARLVALGVWVIVALGTIPIYLLDTTNAKLGFVKVTAAGAGAAETCFQGFSESDWETLSAVVLAVELVGFIVPLSIMALCSCGIVRALRRVRRDRRQFLHVHLGNAKAPRGGNAATATDRPTGHRDGDGDDDGGGEGDDDLSKVGRLVVSTLAIFVICFAPYHVEMVFYMLLRRQVLRGWARLEQVVRFVQPITLCLASSNCVLDPLIYYYRAKAFRRALTLGAGPVCSGGGSRCRHWCRCRWPWSVEEEGQQCSSEPAVMMLRSDT</sequence>
<feature type="transmembrane region" description="Helical" evidence="11">
    <location>
        <begin position="328"/>
        <end position="347"/>
    </location>
</feature>
<evidence type="ECO:0000256" key="2">
    <source>
        <dbReference type="ARBA" id="ARBA00022692"/>
    </source>
</evidence>
<keyword evidence="5 11" id="KW-0472">Membrane</keyword>
<evidence type="ECO:0000256" key="10">
    <source>
        <dbReference type="SAM" id="MobiDB-lite"/>
    </source>
</evidence>
<dbReference type="GO" id="GO:0035025">
    <property type="term" value="P:positive regulation of Rho protein signal transduction"/>
    <property type="evidence" value="ECO:0007669"/>
    <property type="project" value="TreeGrafter"/>
</dbReference>
<comment type="subcellular location">
    <subcellularLocation>
        <location evidence="1">Membrane</location>
        <topology evidence="1">Multi-pass membrane protein</topology>
    </subcellularLocation>
</comment>
<keyword evidence="6 9" id="KW-0675">Receptor</keyword>
<keyword evidence="8 9" id="KW-0807">Transducer</keyword>
<dbReference type="PANTHER" id="PTHR24232">
    <property type="entry name" value="G-PROTEIN COUPLED RECEPTOR"/>
    <property type="match status" value="1"/>
</dbReference>
<feature type="transmembrane region" description="Helical" evidence="11">
    <location>
        <begin position="283"/>
        <end position="308"/>
    </location>
</feature>
<feature type="domain" description="G-protein coupled receptors family 1 profile" evidence="12">
    <location>
        <begin position="38"/>
        <end position="345"/>
    </location>
</feature>
<dbReference type="Pfam" id="PF00001">
    <property type="entry name" value="7tm_1"/>
    <property type="match status" value="1"/>
</dbReference>
<evidence type="ECO:0000256" key="11">
    <source>
        <dbReference type="SAM" id="Phobius"/>
    </source>
</evidence>